<protein>
    <recommendedName>
        <fullName evidence="1">UPF0246 protein C6P61_12365</fullName>
    </recommendedName>
</protein>
<dbReference type="InterPro" id="IPR005583">
    <property type="entry name" value="YaaA"/>
</dbReference>
<keyword evidence="3" id="KW-1185">Reference proteome</keyword>
<dbReference type="NCBIfam" id="NF002542">
    <property type="entry name" value="PRK02101.1-3"/>
    <property type="match status" value="1"/>
</dbReference>
<name>A0A2S9KCJ5_9BURK</name>
<proteinExistence type="inferred from homology"/>
<dbReference type="EMBL" id="PVLR01000036">
    <property type="protein sequence ID" value="PRD68177.1"/>
    <property type="molecule type" value="Genomic_DNA"/>
</dbReference>
<evidence type="ECO:0000313" key="3">
    <source>
        <dbReference type="Proteomes" id="UP000238326"/>
    </source>
</evidence>
<accession>A0A2S9KCJ5</accession>
<dbReference type="PANTHER" id="PTHR30283">
    <property type="entry name" value="PEROXIDE STRESS RESPONSE PROTEIN YAAA"/>
    <property type="match status" value="1"/>
</dbReference>
<organism evidence="2 3">
    <name type="scientific">Malikia spinosa</name>
    <dbReference type="NCBI Taxonomy" id="86180"/>
    <lineage>
        <taxon>Bacteria</taxon>
        <taxon>Pseudomonadati</taxon>
        <taxon>Pseudomonadota</taxon>
        <taxon>Betaproteobacteria</taxon>
        <taxon>Burkholderiales</taxon>
        <taxon>Comamonadaceae</taxon>
        <taxon>Malikia</taxon>
    </lineage>
</organism>
<sequence>MLFLLSPAKALDYETPPVSATHTQPLFVPQAAELIEVLRQQSPQQIAELMDLSDALSSLNVARYQAWSPEFTTANAKQAVLAFNGDVYEGLEAKSLNEAELGWLQDHVCILSGLYGVLRPLDLMQPYRLEMGTRLATPKGKNLYQFWGSQIADYLNQRAAADASPLIVNLASEEYFKSVDKKALKPRIVSCVFEEFKGDKYKVISFAAKRARGLMVRYAVAQRALSVEQLKGFDLEGYQYVAAASEPDRLVFRREPQR</sequence>
<dbReference type="GO" id="GO:0005829">
    <property type="term" value="C:cytosol"/>
    <property type="evidence" value="ECO:0007669"/>
    <property type="project" value="TreeGrafter"/>
</dbReference>
<dbReference type="GO" id="GO:0033194">
    <property type="term" value="P:response to hydroperoxide"/>
    <property type="evidence" value="ECO:0007669"/>
    <property type="project" value="TreeGrafter"/>
</dbReference>
<comment type="similarity">
    <text evidence="1">Belongs to the UPF0246 family.</text>
</comment>
<gene>
    <name evidence="2" type="ORF">C6P61_12365</name>
</gene>
<reference evidence="2 3" key="1">
    <citation type="submission" date="2018-03" db="EMBL/GenBank/DDBJ databases">
        <title>Comparative genomics illustrates the genes involved in a hyperalkaliphilic mechanisms of Serpentinomonas isolated from highly-alkaline calcium-rich serpentinized springs.</title>
        <authorList>
            <person name="Suzuki S."/>
            <person name="Ishii S."/>
            <person name="Walworth N."/>
            <person name="Bird L."/>
            <person name="Kuenen J.G."/>
            <person name="Nealson K.H."/>
        </authorList>
    </citation>
    <scope>NUCLEOTIDE SEQUENCE [LARGE SCALE GENOMIC DNA]</scope>
    <source>
        <strain evidence="2 3">83</strain>
    </source>
</reference>
<dbReference type="RefSeq" id="WP_105730235.1">
    <property type="nucleotide sequence ID" value="NZ_PVLR01000036.1"/>
</dbReference>
<dbReference type="HAMAP" id="MF_00652">
    <property type="entry name" value="UPF0246"/>
    <property type="match status" value="1"/>
</dbReference>
<dbReference type="PANTHER" id="PTHR30283:SF4">
    <property type="entry name" value="PEROXIDE STRESS RESISTANCE PROTEIN YAAA"/>
    <property type="match status" value="1"/>
</dbReference>
<dbReference type="Proteomes" id="UP000238326">
    <property type="component" value="Unassembled WGS sequence"/>
</dbReference>
<comment type="caution">
    <text evidence="2">The sequence shown here is derived from an EMBL/GenBank/DDBJ whole genome shotgun (WGS) entry which is preliminary data.</text>
</comment>
<dbReference type="Pfam" id="PF03883">
    <property type="entry name" value="H2O2_YaaD"/>
    <property type="match status" value="1"/>
</dbReference>
<evidence type="ECO:0000256" key="1">
    <source>
        <dbReference type="HAMAP-Rule" id="MF_00652"/>
    </source>
</evidence>
<dbReference type="AlphaFoldDB" id="A0A2S9KCJ5"/>
<dbReference type="OrthoDB" id="9777133at2"/>
<evidence type="ECO:0000313" key="2">
    <source>
        <dbReference type="EMBL" id="PRD68177.1"/>
    </source>
</evidence>